<dbReference type="GO" id="GO:0042732">
    <property type="term" value="P:D-xylose metabolic process"/>
    <property type="evidence" value="ECO:0007669"/>
    <property type="project" value="UniProtKB-KW"/>
</dbReference>
<dbReference type="GO" id="GO:0016301">
    <property type="term" value="F:kinase activity"/>
    <property type="evidence" value="ECO:0007669"/>
    <property type="project" value="UniProtKB-KW"/>
</dbReference>
<name>A0A6H9YW39_9ACTN</name>
<evidence type="ECO:0000256" key="1">
    <source>
        <dbReference type="ARBA" id="ARBA00009156"/>
    </source>
</evidence>
<dbReference type="Pfam" id="PF02782">
    <property type="entry name" value="FGGY_C"/>
    <property type="match status" value="1"/>
</dbReference>
<dbReference type="OrthoDB" id="9805576at2"/>
<proteinExistence type="inferred from homology"/>
<dbReference type="Pfam" id="PF00370">
    <property type="entry name" value="FGGY_N"/>
    <property type="match status" value="1"/>
</dbReference>
<feature type="domain" description="Carbohydrate kinase FGGY N-terminal" evidence="5">
    <location>
        <begin position="1"/>
        <end position="240"/>
    </location>
</feature>
<dbReference type="InterPro" id="IPR000577">
    <property type="entry name" value="Carb_kinase_FGGY"/>
</dbReference>
<dbReference type="Proteomes" id="UP000468735">
    <property type="component" value="Unassembled WGS sequence"/>
</dbReference>
<organism evidence="7 8">
    <name type="scientific">Actinomadura rudentiformis</name>
    <dbReference type="NCBI Taxonomy" id="359158"/>
    <lineage>
        <taxon>Bacteria</taxon>
        <taxon>Bacillati</taxon>
        <taxon>Actinomycetota</taxon>
        <taxon>Actinomycetes</taxon>
        <taxon>Streptosporangiales</taxon>
        <taxon>Thermomonosporaceae</taxon>
        <taxon>Actinomadura</taxon>
    </lineage>
</organism>
<reference evidence="7 8" key="1">
    <citation type="submission" date="2019-09" db="EMBL/GenBank/DDBJ databases">
        <title>Actinomadura physcomitrii sp. nov., a novel actinomycete isolated from moss [Physcomitrium sphaericum (Ludw) Fuernr].</title>
        <authorList>
            <person name="Zhuang X."/>
            <person name="Liu C."/>
        </authorList>
    </citation>
    <scope>NUCLEOTIDE SEQUENCE [LARGE SCALE GENOMIC DNA]</scope>
    <source>
        <strain evidence="7 8">HMC1</strain>
    </source>
</reference>
<gene>
    <name evidence="7" type="ORF">F8566_02655</name>
</gene>
<dbReference type="SUPFAM" id="SSF53067">
    <property type="entry name" value="Actin-like ATPase domain"/>
    <property type="match status" value="2"/>
</dbReference>
<dbReference type="Gene3D" id="3.30.420.40">
    <property type="match status" value="2"/>
</dbReference>
<evidence type="ECO:0000259" key="5">
    <source>
        <dbReference type="Pfam" id="PF00370"/>
    </source>
</evidence>
<evidence type="ECO:0000313" key="8">
    <source>
        <dbReference type="Proteomes" id="UP000468735"/>
    </source>
</evidence>
<dbReference type="InterPro" id="IPR018485">
    <property type="entry name" value="FGGY_C"/>
</dbReference>
<dbReference type="PIRSF" id="PIRSF000538">
    <property type="entry name" value="GlpK"/>
    <property type="match status" value="1"/>
</dbReference>
<evidence type="ECO:0000259" key="6">
    <source>
        <dbReference type="Pfam" id="PF02782"/>
    </source>
</evidence>
<dbReference type="InterPro" id="IPR050406">
    <property type="entry name" value="FGGY_Carb_Kinase"/>
</dbReference>
<keyword evidence="8" id="KW-1185">Reference proteome</keyword>
<evidence type="ECO:0000256" key="3">
    <source>
        <dbReference type="ARBA" id="ARBA00022679"/>
    </source>
</evidence>
<dbReference type="PANTHER" id="PTHR43095">
    <property type="entry name" value="SUGAR KINASE"/>
    <property type="match status" value="1"/>
</dbReference>
<comment type="similarity">
    <text evidence="1">Belongs to the FGGY kinase family.</text>
</comment>
<keyword evidence="2" id="KW-0859">Xylose metabolism</keyword>
<dbReference type="CDD" id="cd07783">
    <property type="entry name" value="ASKHA_NBD_FGGY_SePSK_AtXK1-like"/>
    <property type="match status" value="1"/>
</dbReference>
<accession>A0A6H9YW39</accession>
<dbReference type="EMBL" id="WBMT01000001">
    <property type="protein sequence ID" value="KAB2352791.1"/>
    <property type="molecule type" value="Genomic_DNA"/>
</dbReference>
<dbReference type="PANTHER" id="PTHR43095:SF5">
    <property type="entry name" value="XYLULOSE KINASE"/>
    <property type="match status" value="1"/>
</dbReference>
<dbReference type="InterPro" id="IPR043129">
    <property type="entry name" value="ATPase_NBD"/>
</dbReference>
<dbReference type="InterPro" id="IPR018484">
    <property type="entry name" value="FGGY_N"/>
</dbReference>
<dbReference type="AlphaFoldDB" id="A0A6H9YW39"/>
<sequence length="488" mass="51680">MWVGVDLGTQSVRALAVTATGEVAGSGSRRLTSLRDGPRHEQDPEEWWRAVGEACRAALRDIPGEAVRAVAVDGTSGTVLLTDPDGRPLTPALMYDDARAADQVRRADAAGGEVWRRLGYQRMQPAWALPKLLWLLNDQPGSAEKARLAHQVDFVNRRLAGHAVATDLSNALKTGADLIAETWPEAVFEELGVPAGLLPPLERSGSVLGTVCAEAADATGLPAGIPLVAGCTDGCAAQLGTGRLTVGSWNSVLGTTLVLKGVTTELIQDPLGVVYSHKAPDGGWLPGGASSTGAGIISRDFPDRDLDELTRAARGHEPARTLTYPLVSAGERFPFVAPEARGFVLDEDADEGDRFASVLQGIGYVERLCFDYLDMLGAPIGGDLTLTGGSTKSTYWCRLRADILGRPVLLPEQAEPALGAAVLAAAASTGRGVAETAASMVRVRETIDPRPTHTARFDDGYLRLVAELERRGWLSPAVAAHARERTPR</sequence>
<evidence type="ECO:0000256" key="4">
    <source>
        <dbReference type="ARBA" id="ARBA00022777"/>
    </source>
</evidence>
<evidence type="ECO:0000313" key="7">
    <source>
        <dbReference type="EMBL" id="KAB2352791.1"/>
    </source>
</evidence>
<keyword evidence="3" id="KW-0808">Transferase</keyword>
<keyword evidence="4 7" id="KW-0418">Kinase</keyword>
<comment type="caution">
    <text evidence="7">The sequence shown here is derived from an EMBL/GenBank/DDBJ whole genome shotgun (WGS) entry which is preliminary data.</text>
</comment>
<protein>
    <submittedName>
        <fullName evidence="7">Carbohydrate kinase</fullName>
    </submittedName>
</protein>
<keyword evidence="2" id="KW-0119">Carbohydrate metabolism</keyword>
<evidence type="ECO:0000256" key="2">
    <source>
        <dbReference type="ARBA" id="ARBA00022629"/>
    </source>
</evidence>
<feature type="domain" description="Carbohydrate kinase FGGY C-terminal" evidence="6">
    <location>
        <begin position="252"/>
        <end position="427"/>
    </location>
</feature>